<accession>A0AAI8U051</accession>
<organism evidence="1 2">
    <name type="scientific">Mycolicibacterium mageritense</name>
    <name type="common">Mycobacterium mageritense</name>
    <dbReference type="NCBI Taxonomy" id="53462"/>
    <lineage>
        <taxon>Bacteria</taxon>
        <taxon>Bacillati</taxon>
        <taxon>Actinomycetota</taxon>
        <taxon>Actinomycetes</taxon>
        <taxon>Mycobacteriales</taxon>
        <taxon>Mycobacteriaceae</taxon>
        <taxon>Mycolicibacterium</taxon>
    </lineage>
</organism>
<dbReference type="EMBL" id="AP027452">
    <property type="protein sequence ID" value="BDY31772.1"/>
    <property type="molecule type" value="Genomic_DNA"/>
</dbReference>
<dbReference type="Gene3D" id="3.30.530.20">
    <property type="match status" value="1"/>
</dbReference>
<proteinExistence type="predicted"/>
<evidence type="ECO:0008006" key="3">
    <source>
        <dbReference type="Google" id="ProtNLM"/>
    </source>
</evidence>
<sequence length="134" mass="14520">MRSRHVSVWIEAAPEAVYAYAADPHHLVNWAAGLAEGGLHLTARGWVAESPMGEVTVEFTPPNTLGVLDHVVHLPTGEAVYNPMRVVPAGVDATSCEVVFTVRQRPEVTEEQFDADVAAVTADLQTLRELLEGH</sequence>
<dbReference type="RefSeq" id="WP_286211992.1">
    <property type="nucleotide sequence ID" value="NZ_AP027452.1"/>
</dbReference>
<evidence type="ECO:0000313" key="2">
    <source>
        <dbReference type="Proteomes" id="UP001241092"/>
    </source>
</evidence>
<gene>
    <name evidence="1" type="ORF">hbim_05728</name>
</gene>
<dbReference type="SUPFAM" id="SSF55961">
    <property type="entry name" value="Bet v1-like"/>
    <property type="match status" value="1"/>
</dbReference>
<dbReference type="InterPro" id="IPR023393">
    <property type="entry name" value="START-like_dom_sf"/>
</dbReference>
<protein>
    <recommendedName>
        <fullName evidence="3">SRPBCC family protein</fullName>
    </recommendedName>
</protein>
<dbReference type="Proteomes" id="UP001241092">
    <property type="component" value="Chromosome"/>
</dbReference>
<evidence type="ECO:0000313" key="1">
    <source>
        <dbReference type="EMBL" id="BDY31772.1"/>
    </source>
</evidence>
<name>A0AAI8U051_MYCME</name>
<dbReference type="AlphaFoldDB" id="A0AAI8U051"/>
<reference evidence="1" key="1">
    <citation type="submission" date="2023-03" db="EMBL/GenBank/DDBJ databases">
        <title>Draft genome sequence of a Mycolicibacterium mageritense strain H4_3_1 isolated from a hybrid biological-inorganic system reactor.</title>
        <authorList>
            <person name="Feng X."/>
            <person name="Kazama D."/>
            <person name="Sato K."/>
            <person name="Kobayashi H."/>
        </authorList>
    </citation>
    <scope>NUCLEOTIDE SEQUENCE</scope>
    <source>
        <strain evidence="1">H4_3_1</strain>
    </source>
</reference>